<dbReference type="RefSeq" id="WP_100708325.1">
    <property type="nucleotide sequence ID" value="NZ_NPDL01000029.1"/>
</dbReference>
<protein>
    <recommendedName>
        <fullName evidence="3">DUF4279 domain-containing protein</fullName>
    </recommendedName>
</protein>
<dbReference type="Proteomes" id="UP000232196">
    <property type="component" value="Unassembled WGS sequence"/>
</dbReference>
<keyword evidence="2" id="KW-1185">Reference proteome</keyword>
<name>A0A2M9X851_9LEPT</name>
<dbReference type="Pfam" id="PF14106">
    <property type="entry name" value="DUF4279"/>
    <property type="match status" value="1"/>
</dbReference>
<evidence type="ECO:0000313" key="2">
    <source>
        <dbReference type="Proteomes" id="UP000232196"/>
    </source>
</evidence>
<proteinExistence type="predicted"/>
<gene>
    <name evidence="1" type="ORF">CH357_18900</name>
</gene>
<reference evidence="1 2" key="1">
    <citation type="submission" date="2017-07" db="EMBL/GenBank/DDBJ databases">
        <title>Leptospira spp. isolated from tropical soils.</title>
        <authorList>
            <person name="Thibeaux R."/>
            <person name="Iraola G."/>
            <person name="Ferres I."/>
            <person name="Bierque E."/>
            <person name="Girault D."/>
            <person name="Soupe-Gilbert M.-E."/>
            <person name="Picardeau M."/>
            <person name="Goarant C."/>
        </authorList>
    </citation>
    <scope>NUCLEOTIDE SEQUENCE [LARGE SCALE GENOMIC DNA]</scope>
    <source>
        <strain evidence="1 2">MCA1-C-A1</strain>
    </source>
</reference>
<organism evidence="1 2">
    <name type="scientific">Leptospira hartskeerlii</name>
    <dbReference type="NCBI Taxonomy" id="2023177"/>
    <lineage>
        <taxon>Bacteria</taxon>
        <taxon>Pseudomonadati</taxon>
        <taxon>Spirochaetota</taxon>
        <taxon>Spirochaetia</taxon>
        <taxon>Leptospirales</taxon>
        <taxon>Leptospiraceae</taxon>
        <taxon>Leptospira</taxon>
    </lineage>
</organism>
<evidence type="ECO:0000313" key="1">
    <source>
        <dbReference type="EMBL" id="PJZ23878.1"/>
    </source>
</evidence>
<sequence>MNEDRESNLIPLSKNDFRKVIGEDLENDKNRNIISLIITGFERSPKYITDQLGIEPTETRLSGESYDLKFGKTAVTRIAEENLWQYERIETTAEFISDQVELFISEIIKPRSKQLLAISKDANVSFQIIQYYYTGSNPGYFLSKEIINTLAEIGSEVDIDCYCLSSDMD</sequence>
<dbReference type="InterPro" id="IPR025459">
    <property type="entry name" value="DUF4279"/>
</dbReference>
<dbReference type="EMBL" id="NPDN01000030">
    <property type="protein sequence ID" value="PJZ23878.1"/>
    <property type="molecule type" value="Genomic_DNA"/>
</dbReference>
<dbReference type="AlphaFoldDB" id="A0A2M9X851"/>
<dbReference type="OrthoDB" id="1494694at2"/>
<accession>A0A2M9X851</accession>
<comment type="caution">
    <text evidence="1">The sequence shown here is derived from an EMBL/GenBank/DDBJ whole genome shotgun (WGS) entry which is preliminary data.</text>
</comment>
<evidence type="ECO:0008006" key="3">
    <source>
        <dbReference type="Google" id="ProtNLM"/>
    </source>
</evidence>